<protein>
    <submittedName>
        <fullName evidence="3">Prepilin-type cleavage/methylation domain-containing protein</fullName>
    </submittedName>
</protein>
<dbReference type="PANTHER" id="PTHR30093">
    <property type="entry name" value="GENERAL SECRETION PATHWAY PROTEIN G"/>
    <property type="match status" value="1"/>
</dbReference>
<sequence length="371" mass="40751">MLFIDRSFLFLEVYMTARRNGFTLVELLVVIAIIGVLIALLLPAVQQAREAARRMECNNKLKQLGLACHNFHDTYKRFPASCREPLLKDKQYNDWRDARDRWSYLVVLLPYIEQNALYENMMNSVIGTGDRPWSNIPTSNASIDSFHCPSDGWAKAVADGRGKTSYHANKGDYWLNWDWHETRGVFGRGDQQMHSMATITDGTSNTIMIGEVQVGIQESDNNVGSGVANDIGWSNPMAPSNCLARVGANKTLTGSVSGNDWQKGWRWADAMSVYSQMHTLLPPNGPSCGNNAENYIMVTPTSHHPGGVNILFVDGSVHFIAENINAGNPTLTVQDSATPPAGNPQNYTGPSMYGVWGALGSSAGHEAVSIP</sequence>
<evidence type="ECO:0000256" key="1">
    <source>
        <dbReference type="SAM" id="Phobius"/>
    </source>
</evidence>
<evidence type="ECO:0000313" key="4">
    <source>
        <dbReference type="Proteomes" id="UP000238322"/>
    </source>
</evidence>
<dbReference type="SUPFAM" id="SSF54523">
    <property type="entry name" value="Pili subunits"/>
    <property type="match status" value="1"/>
</dbReference>
<comment type="caution">
    <text evidence="3">The sequence shown here is derived from an EMBL/GenBank/DDBJ whole genome shotgun (WGS) entry which is preliminary data.</text>
</comment>
<keyword evidence="1" id="KW-0812">Transmembrane</keyword>
<dbReference type="NCBIfam" id="TIGR02532">
    <property type="entry name" value="IV_pilin_GFxxxE"/>
    <property type="match status" value="1"/>
</dbReference>
<dbReference type="NCBIfam" id="TIGR04294">
    <property type="entry name" value="pre_pil_HX9DG"/>
    <property type="match status" value="1"/>
</dbReference>
<gene>
    <name evidence="3" type="ORF">C5Y83_20705</name>
</gene>
<dbReference type="AlphaFoldDB" id="A0A2S8FKB7"/>
<dbReference type="InterPro" id="IPR012902">
    <property type="entry name" value="N_methyl_site"/>
</dbReference>
<dbReference type="InterPro" id="IPR027558">
    <property type="entry name" value="Pre_pil_HX9DG_C"/>
</dbReference>
<dbReference type="Gene3D" id="3.30.700.10">
    <property type="entry name" value="Glycoprotein, Type 4 Pilin"/>
    <property type="match status" value="1"/>
</dbReference>
<dbReference type="InterPro" id="IPR045584">
    <property type="entry name" value="Pilin-like"/>
</dbReference>
<dbReference type="PANTHER" id="PTHR30093:SF2">
    <property type="entry name" value="TYPE II SECRETION SYSTEM PROTEIN H"/>
    <property type="match status" value="1"/>
</dbReference>
<dbReference type="InterPro" id="IPR011453">
    <property type="entry name" value="DUF1559"/>
</dbReference>
<evidence type="ECO:0000259" key="2">
    <source>
        <dbReference type="Pfam" id="PF07596"/>
    </source>
</evidence>
<keyword evidence="1" id="KW-1133">Transmembrane helix</keyword>
<organism evidence="3 4">
    <name type="scientific">Blastopirellula marina</name>
    <dbReference type="NCBI Taxonomy" id="124"/>
    <lineage>
        <taxon>Bacteria</taxon>
        <taxon>Pseudomonadati</taxon>
        <taxon>Planctomycetota</taxon>
        <taxon>Planctomycetia</taxon>
        <taxon>Pirellulales</taxon>
        <taxon>Pirellulaceae</taxon>
        <taxon>Blastopirellula</taxon>
    </lineage>
</organism>
<dbReference type="EMBL" id="PUHY01000012">
    <property type="protein sequence ID" value="PQO32629.1"/>
    <property type="molecule type" value="Genomic_DNA"/>
</dbReference>
<dbReference type="Proteomes" id="UP000238322">
    <property type="component" value="Unassembled WGS sequence"/>
</dbReference>
<keyword evidence="1" id="KW-0472">Membrane</keyword>
<accession>A0A2S8FKB7</accession>
<feature type="transmembrane region" description="Helical" evidence="1">
    <location>
        <begin position="20"/>
        <end position="45"/>
    </location>
</feature>
<name>A0A2S8FKB7_9BACT</name>
<reference evidence="3 4" key="1">
    <citation type="submission" date="2018-02" db="EMBL/GenBank/DDBJ databases">
        <title>Comparative genomes isolates from brazilian mangrove.</title>
        <authorList>
            <person name="Araujo J.E."/>
            <person name="Taketani R.G."/>
            <person name="Silva M.C.P."/>
            <person name="Loureco M.V."/>
            <person name="Andreote F.D."/>
        </authorList>
    </citation>
    <scope>NUCLEOTIDE SEQUENCE [LARGE SCALE GENOMIC DNA]</scope>
    <source>
        <strain evidence="3 4">Hex-1 MGV</strain>
    </source>
</reference>
<proteinExistence type="predicted"/>
<dbReference type="Pfam" id="PF07596">
    <property type="entry name" value="SBP_bac_10"/>
    <property type="match status" value="1"/>
</dbReference>
<dbReference type="Pfam" id="PF07963">
    <property type="entry name" value="N_methyl"/>
    <property type="match status" value="1"/>
</dbReference>
<feature type="domain" description="DUF1559" evidence="2">
    <location>
        <begin position="46"/>
        <end position="326"/>
    </location>
</feature>
<evidence type="ECO:0000313" key="3">
    <source>
        <dbReference type="EMBL" id="PQO32629.1"/>
    </source>
</evidence>